<protein>
    <recommendedName>
        <fullName evidence="2">histidine kinase</fullName>
        <ecNumber evidence="2">2.7.13.3</ecNumber>
    </recommendedName>
</protein>
<dbReference type="CDD" id="cd00130">
    <property type="entry name" value="PAS"/>
    <property type="match status" value="1"/>
</dbReference>
<dbReference type="InterPro" id="IPR035965">
    <property type="entry name" value="PAS-like_dom_sf"/>
</dbReference>
<sequence length="364" mass="38763">MPDRLLSHPDAPGLSLALAMIAASTTPLLLIGGDLKVIAASDSFERTFGVDASQTIGRQMMEIGAGEWRAPQLKMLLENTADGVLIDAYEMDLKRPGHPDRRLVINVRKLAYSDLDEVRLLASVADVTEARAAAKQSQDLLRANTARSDELAIENQALLLEIRHRVANSLQIIAAVLMQNARAAQSEEAREKLRDAHARVMSIADLQQQLAEATTGVVELRAYLTKLCATIAASMIPDPSRLALVVVAEEVTIDGGASISIGLVVTELVINALKHAFPDKQPGRIVVDYRVDGAAWTLSVADTGVGMTKDTPPAAGLGTSIIQALARQLKAQVLVTDMGPGTMISLIHATPDAEVEAVPDQAAV</sequence>
<evidence type="ECO:0000256" key="5">
    <source>
        <dbReference type="ARBA" id="ARBA00022741"/>
    </source>
</evidence>
<keyword evidence="6 9" id="KW-0418">Kinase</keyword>
<dbReference type="PANTHER" id="PTHR41523:SF8">
    <property type="entry name" value="ETHYLENE RESPONSE SENSOR PROTEIN"/>
    <property type="match status" value="1"/>
</dbReference>
<dbReference type="Pfam" id="PF13581">
    <property type="entry name" value="HATPase_c_2"/>
    <property type="match status" value="1"/>
</dbReference>
<dbReference type="HOGENOM" id="CLU_000445_114_57_5"/>
<dbReference type="GO" id="GO:0004673">
    <property type="term" value="F:protein histidine kinase activity"/>
    <property type="evidence" value="ECO:0007669"/>
    <property type="project" value="UniProtKB-EC"/>
</dbReference>
<evidence type="ECO:0000256" key="2">
    <source>
        <dbReference type="ARBA" id="ARBA00012438"/>
    </source>
</evidence>
<dbReference type="AlphaFoldDB" id="D5VHZ2"/>
<evidence type="ECO:0000256" key="4">
    <source>
        <dbReference type="ARBA" id="ARBA00022679"/>
    </source>
</evidence>
<dbReference type="InterPro" id="IPR036890">
    <property type="entry name" value="HATPase_C_sf"/>
</dbReference>
<evidence type="ECO:0000313" key="9">
    <source>
        <dbReference type="EMBL" id="ADG09245.1"/>
    </source>
</evidence>
<dbReference type="PANTHER" id="PTHR41523">
    <property type="entry name" value="TWO-COMPONENT SYSTEM SENSOR PROTEIN"/>
    <property type="match status" value="1"/>
</dbReference>
<accession>D5VHZ2</accession>
<dbReference type="InterPro" id="IPR000014">
    <property type="entry name" value="PAS"/>
</dbReference>
<dbReference type="KEGG" id="cse:Cseg_0738"/>
<dbReference type="Pfam" id="PF07568">
    <property type="entry name" value="HisKA_2"/>
    <property type="match status" value="1"/>
</dbReference>
<dbReference type="Gene3D" id="3.30.450.20">
    <property type="entry name" value="PAS domain"/>
    <property type="match status" value="1"/>
</dbReference>
<evidence type="ECO:0000259" key="8">
    <source>
        <dbReference type="SMART" id="SM00387"/>
    </source>
</evidence>
<gene>
    <name evidence="9" type="ordered locus">Cseg_0738</name>
</gene>
<dbReference type="STRING" id="509190.Cseg_0738"/>
<keyword evidence="4" id="KW-0808">Transferase</keyword>
<dbReference type="Proteomes" id="UP000002629">
    <property type="component" value="Chromosome"/>
</dbReference>
<dbReference type="eggNOG" id="COG3920">
    <property type="taxonomic scope" value="Bacteria"/>
</dbReference>
<name>D5VHZ2_CAUST</name>
<proteinExistence type="predicted"/>
<organism evidence="9 10">
    <name type="scientific">Caulobacter segnis (strain ATCC 21756 / DSM 7131 / JCM 7823 / NBRC 15250 / LMG 17158 / TK0059)</name>
    <name type="common">Mycoplana segnis</name>
    <dbReference type="NCBI Taxonomy" id="509190"/>
    <lineage>
        <taxon>Bacteria</taxon>
        <taxon>Pseudomonadati</taxon>
        <taxon>Pseudomonadota</taxon>
        <taxon>Alphaproteobacteria</taxon>
        <taxon>Caulobacterales</taxon>
        <taxon>Caulobacteraceae</taxon>
        <taxon>Caulobacter</taxon>
    </lineage>
</organism>
<comment type="catalytic activity">
    <reaction evidence="1">
        <text>ATP + protein L-histidine = ADP + protein N-phospho-L-histidine.</text>
        <dbReference type="EC" id="2.7.13.3"/>
    </reaction>
</comment>
<reference evidence="10" key="1">
    <citation type="journal article" date="2011" name="J. Bacteriol.">
        <title>Genome sequences of eight morphologically diverse alphaproteobacteria.</title>
        <authorList>
            <consortium name="US DOE Joint Genome Institute"/>
            <person name="Brown P.J."/>
            <person name="Kysela D.T."/>
            <person name="Buechlein A."/>
            <person name="Hemmerich C."/>
            <person name="Brun Y.V."/>
        </authorList>
    </citation>
    <scope>NUCLEOTIDE SEQUENCE [LARGE SCALE GENOMIC DNA]</scope>
    <source>
        <strain evidence="10">ATCC 21756 / DSM 7131 / JCM 7823 / NBRC 15250 / LMG 17158 / TK0059</strain>
    </source>
</reference>
<dbReference type="InterPro" id="IPR003594">
    <property type="entry name" value="HATPase_dom"/>
</dbReference>
<dbReference type="SUPFAM" id="SSF55785">
    <property type="entry name" value="PYP-like sensor domain (PAS domain)"/>
    <property type="match status" value="1"/>
</dbReference>
<evidence type="ECO:0000256" key="6">
    <source>
        <dbReference type="ARBA" id="ARBA00022777"/>
    </source>
</evidence>
<keyword evidence="7" id="KW-0067">ATP-binding</keyword>
<dbReference type="RefSeq" id="WP_013077914.1">
    <property type="nucleotide sequence ID" value="NC_014100.1"/>
</dbReference>
<dbReference type="EC" id="2.7.13.3" evidence="2"/>
<keyword evidence="5" id="KW-0547">Nucleotide-binding</keyword>
<evidence type="ECO:0000256" key="7">
    <source>
        <dbReference type="ARBA" id="ARBA00022840"/>
    </source>
</evidence>
<dbReference type="EMBL" id="CP002008">
    <property type="protein sequence ID" value="ADG09245.1"/>
    <property type="molecule type" value="Genomic_DNA"/>
</dbReference>
<dbReference type="SMART" id="SM00387">
    <property type="entry name" value="HATPase_c"/>
    <property type="match status" value="1"/>
</dbReference>
<dbReference type="InterPro" id="IPR011495">
    <property type="entry name" value="Sig_transdc_His_kin_sub2_dim/P"/>
</dbReference>
<keyword evidence="3" id="KW-0597">Phosphoprotein</keyword>
<dbReference type="Gene3D" id="3.30.565.10">
    <property type="entry name" value="Histidine kinase-like ATPase, C-terminal domain"/>
    <property type="match status" value="1"/>
</dbReference>
<dbReference type="SUPFAM" id="SSF55874">
    <property type="entry name" value="ATPase domain of HSP90 chaperone/DNA topoisomerase II/histidine kinase"/>
    <property type="match status" value="1"/>
</dbReference>
<feature type="domain" description="Histidine kinase/HSP90-like ATPase" evidence="8">
    <location>
        <begin position="256"/>
        <end position="355"/>
    </location>
</feature>
<dbReference type="GO" id="GO:0005524">
    <property type="term" value="F:ATP binding"/>
    <property type="evidence" value="ECO:0007669"/>
    <property type="project" value="UniProtKB-KW"/>
</dbReference>
<evidence type="ECO:0000256" key="1">
    <source>
        <dbReference type="ARBA" id="ARBA00000085"/>
    </source>
</evidence>
<evidence type="ECO:0000313" key="10">
    <source>
        <dbReference type="Proteomes" id="UP000002629"/>
    </source>
</evidence>
<evidence type="ECO:0000256" key="3">
    <source>
        <dbReference type="ARBA" id="ARBA00022553"/>
    </source>
</evidence>